<dbReference type="PANTHER" id="PTHR47326">
    <property type="entry name" value="TRANSPOSABLE ELEMENT TC3 TRANSPOSASE-LIKE PROTEIN"/>
    <property type="match status" value="1"/>
</dbReference>
<protein>
    <submittedName>
        <fullName evidence="1">Uncharacterized protein</fullName>
    </submittedName>
</protein>
<accession>A0A482VCT7</accession>
<reference evidence="1 2" key="1">
    <citation type="submission" date="2017-03" db="EMBL/GenBank/DDBJ databases">
        <title>Genome of the blue death feigning beetle - Asbolus verrucosus.</title>
        <authorList>
            <person name="Rider S.D."/>
        </authorList>
    </citation>
    <scope>NUCLEOTIDE SEQUENCE [LARGE SCALE GENOMIC DNA]</scope>
    <source>
        <strain evidence="1">Butters</strain>
        <tissue evidence="1">Head and leg muscle</tissue>
    </source>
</reference>
<dbReference type="PANTHER" id="PTHR47326:SF1">
    <property type="entry name" value="HTH PSQ-TYPE DOMAIN-CONTAINING PROTEIN"/>
    <property type="match status" value="1"/>
</dbReference>
<gene>
    <name evidence="1" type="ORF">BDFB_010430</name>
</gene>
<organism evidence="1 2">
    <name type="scientific">Asbolus verrucosus</name>
    <name type="common">Desert ironclad beetle</name>
    <dbReference type="NCBI Taxonomy" id="1661398"/>
    <lineage>
        <taxon>Eukaryota</taxon>
        <taxon>Metazoa</taxon>
        <taxon>Ecdysozoa</taxon>
        <taxon>Arthropoda</taxon>
        <taxon>Hexapoda</taxon>
        <taxon>Insecta</taxon>
        <taxon>Pterygota</taxon>
        <taxon>Neoptera</taxon>
        <taxon>Endopterygota</taxon>
        <taxon>Coleoptera</taxon>
        <taxon>Polyphaga</taxon>
        <taxon>Cucujiformia</taxon>
        <taxon>Tenebrionidae</taxon>
        <taxon>Pimeliinae</taxon>
        <taxon>Asbolus</taxon>
    </lineage>
</organism>
<proteinExistence type="predicted"/>
<dbReference type="Proteomes" id="UP000292052">
    <property type="component" value="Unassembled WGS sequence"/>
</dbReference>
<dbReference type="OrthoDB" id="7902892at2759"/>
<name>A0A482VCT7_ASBVE</name>
<keyword evidence="2" id="KW-1185">Reference proteome</keyword>
<dbReference type="EMBL" id="QDEB01113394">
    <property type="protein sequence ID" value="RZB41384.1"/>
    <property type="molecule type" value="Genomic_DNA"/>
</dbReference>
<evidence type="ECO:0000313" key="2">
    <source>
        <dbReference type="Proteomes" id="UP000292052"/>
    </source>
</evidence>
<dbReference type="AlphaFoldDB" id="A0A482VCT7"/>
<comment type="caution">
    <text evidence="1">The sequence shown here is derived from an EMBL/GenBank/DDBJ whole genome shotgun (WGS) entry which is preliminary data.</text>
</comment>
<evidence type="ECO:0000313" key="1">
    <source>
        <dbReference type="EMBL" id="RZB41384.1"/>
    </source>
</evidence>
<sequence length="136" mass="16197">MLSWCMVKLMEMPQKSEDYMQNVTLIVVVNMEETILDAVTTRPDTSTRRLAPQHGVLHSTVWRILRVQPYHVQRIQFLQPSDYARRRTFCEWMIEKTNRQLNFLNYLLITDEAGFTKEEILMRVTRINGLMKTHIP</sequence>